<gene>
    <name evidence="6" type="ORF">PHAECO_LOCUS5303</name>
</gene>
<dbReference type="SUPFAM" id="SSF57850">
    <property type="entry name" value="RING/U-box"/>
    <property type="match status" value="1"/>
</dbReference>
<evidence type="ECO:0000313" key="7">
    <source>
        <dbReference type="Proteomes" id="UP001153737"/>
    </source>
</evidence>
<evidence type="ECO:0000256" key="4">
    <source>
        <dbReference type="PROSITE-ProRule" id="PRU00175"/>
    </source>
</evidence>
<accession>A0A9P0GSJ1</accession>
<dbReference type="InterPro" id="IPR049548">
    <property type="entry name" value="Sina-like_RING"/>
</dbReference>
<dbReference type="PROSITE" id="PS50089">
    <property type="entry name" value="ZF_RING_2"/>
    <property type="match status" value="1"/>
</dbReference>
<evidence type="ECO:0000259" key="5">
    <source>
        <dbReference type="PROSITE" id="PS50089"/>
    </source>
</evidence>
<dbReference type="Proteomes" id="UP001153737">
    <property type="component" value="Chromosome 16"/>
</dbReference>
<dbReference type="AlphaFoldDB" id="A0A9P0GSJ1"/>
<dbReference type="PANTHER" id="PTHR45877">
    <property type="entry name" value="E3 UBIQUITIN-PROTEIN LIGASE SIAH2"/>
    <property type="match status" value="1"/>
</dbReference>
<dbReference type="EMBL" id="OU896722">
    <property type="protein sequence ID" value="CAH1154396.1"/>
    <property type="molecule type" value="Genomic_DNA"/>
</dbReference>
<name>A0A9P0GSJ1_PHACE</name>
<protein>
    <recommendedName>
        <fullName evidence="5">RING-type domain-containing protein</fullName>
    </recommendedName>
</protein>
<keyword evidence="7" id="KW-1185">Reference proteome</keyword>
<dbReference type="GO" id="GO:0008270">
    <property type="term" value="F:zinc ion binding"/>
    <property type="evidence" value="ECO:0007669"/>
    <property type="project" value="UniProtKB-KW"/>
</dbReference>
<dbReference type="SUPFAM" id="SSF49599">
    <property type="entry name" value="TRAF domain-like"/>
    <property type="match status" value="1"/>
</dbReference>
<dbReference type="GO" id="GO:0031624">
    <property type="term" value="F:ubiquitin conjugating enzyme binding"/>
    <property type="evidence" value="ECO:0007669"/>
    <property type="project" value="TreeGrafter"/>
</dbReference>
<evidence type="ECO:0000313" key="6">
    <source>
        <dbReference type="EMBL" id="CAH1154396.1"/>
    </source>
</evidence>
<reference evidence="6" key="2">
    <citation type="submission" date="2022-10" db="EMBL/GenBank/DDBJ databases">
        <authorList>
            <consortium name="ENA_rothamsted_submissions"/>
            <consortium name="culmorum"/>
            <person name="King R."/>
        </authorList>
    </citation>
    <scope>NUCLEOTIDE SEQUENCE</scope>
</reference>
<keyword evidence="3" id="KW-0862">Zinc</keyword>
<sequence>MADSLEQLIQREMATLKCSLCFNIVSVPPVDLLSKDGKQLRCGRCKFVPKESLGRDYAFEKIAKLLSFPCIYEGCDEVLSWGEVKKHEEVCNERTVMCPIDQQGCKSAYKMKNLEKHCLNKHRSNIFYESFTIKCDTSKNLPCVLVFEKQIFFIFIVGGNPSFDIFVTSSNKNTSFKFNLKLASISSDACVMFEQQYIMKYDERTYCFNCILKECTLIHHHKSKNYQSLGIPRIDSWGKRIYLDLIQPLFKDTKEINLKLEIVANDQSLNNDIEPNDHISDQTNQLRDSLQCPICKEYMIGDIFNCEHGHVVCITCKSKLDFCPSCRTKFGISRNLPLENLAEVLMLSCSFAEKGCNFSGQVKMLFQHEKECEHKED</sequence>
<evidence type="ECO:0000256" key="3">
    <source>
        <dbReference type="ARBA" id="ARBA00022833"/>
    </source>
</evidence>
<dbReference type="Pfam" id="PF21362">
    <property type="entry name" value="Sina_RING"/>
    <property type="match status" value="1"/>
</dbReference>
<dbReference type="InterPro" id="IPR001841">
    <property type="entry name" value="Znf_RING"/>
</dbReference>
<dbReference type="GO" id="GO:0043161">
    <property type="term" value="P:proteasome-mediated ubiquitin-dependent protein catabolic process"/>
    <property type="evidence" value="ECO:0007669"/>
    <property type="project" value="TreeGrafter"/>
</dbReference>
<dbReference type="GO" id="GO:0005737">
    <property type="term" value="C:cytoplasm"/>
    <property type="evidence" value="ECO:0007669"/>
    <property type="project" value="TreeGrafter"/>
</dbReference>
<dbReference type="InterPro" id="IPR004162">
    <property type="entry name" value="SINA-like_animal"/>
</dbReference>
<organism evidence="6 7">
    <name type="scientific">Phaedon cochleariae</name>
    <name type="common">Mustard beetle</name>
    <dbReference type="NCBI Taxonomy" id="80249"/>
    <lineage>
        <taxon>Eukaryota</taxon>
        <taxon>Metazoa</taxon>
        <taxon>Ecdysozoa</taxon>
        <taxon>Arthropoda</taxon>
        <taxon>Hexapoda</taxon>
        <taxon>Insecta</taxon>
        <taxon>Pterygota</taxon>
        <taxon>Neoptera</taxon>
        <taxon>Endopterygota</taxon>
        <taxon>Coleoptera</taxon>
        <taxon>Polyphaga</taxon>
        <taxon>Cucujiformia</taxon>
        <taxon>Chrysomeloidea</taxon>
        <taxon>Chrysomelidae</taxon>
        <taxon>Chrysomelinae</taxon>
        <taxon>Chrysomelini</taxon>
        <taxon>Phaedon</taxon>
    </lineage>
</organism>
<keyword evidence="1" id="KW-0479">Metal-binding</keyword>
<dbReference type="OrthoDB" id="6677380at2759"/>
<dbReference type="Gene3D" id="3.30.40.10">
    <property type="entry name" value="Zinc/RING finger domain, C3HC4 (zinc finger)"/>
    <property type="match status" value="2"/>
</dbReference>
<reference evidence="6" key="1">
    <citation type="submission" date="2022-01" db="EMBL/GenBank/DDBJ databases">
        <authorList>
            <person name="King R."/>
        </authorList>
    </citation>
    <scope>NUCLEOTIDE SEQUENCE</scope>
</reference>
<evidence type="ECO:0000256" key="2">
    <source>
        <dbReference type="ARBA" id="ARBA00022771"/>
    </source>
</evidence>
<dbReference type="GO" id="GO:0061630">
    <property type="term" value="F:ubiquitin protein ligase activity"/>
    <property type="evidence" value="ECO:0007669"/>
    <property type="project" value="TreeGrafter"/>
</dbReference>
<dbReference type="PANTHER" id="PTHR45877:SF2">
    <property type="entry name" value="E3 UBIQUITIN-PROTEIN LIGASE SINA-RELATED"/>
    <property type="match status" value="1"/>
</dbReference>
<keyword evidence="2 4" id="KW-0863">Zinc-finger</keyword>
<dbReference type="InterPro" id="IPR013083">
    <property type="entry name" value="Znf_RING/FYVE/PHD"/>
</dbReference>
<evidence type="ECO:0000256" key="1">
    <source>
        <dbReference type="ARBA" id="ARBA00022723"/>
    </source>
</evidence>
<feature type="domain" description="RING-type" evidence="5">
    <location>
        <begin position="292"/>
        <end position="327"/>
    </location>
</feature>
<proteinExistence type="predicted"/>
<dbReference type="Pfam" id="PF21361">
    <property type="entry name" value="Sina_ZnF"/>
    <property type="match status" value="1"/>
</dbReference>